<evidence type="ECO:0000313" key="4">
    <source>
        <dbReference type="Proteomes" id="UP000735302"/>
    </source>
</evidence>
<proteinExistence type="predicted"/>
<feature type="chain" id="PRO_5044022443" evidence="2">
    <location>
        <begin position="24"/>
        <end position="216"/>
    </location>
</feature>
<keyword evidence="4" id="KW-1185">Reference proteome</keyword>
<feature type="signal peptide" evidence="2">
    <location>
        <begin position="1"/>
        <end position="23"/>
    </location>
</feature>
<dbReference type="Proteomes" id="UP000735302">
    <property type="component" value="Unassembled WGS sequence"/>
</dbReference>
<dbReference type="EMBL" id="BLXT01003778">
    <property type="protein sequence ID" value="GFO06622.1"/>
    <property type="molecule type" value="Genomic_DNA"/>
</dbReference>
<accession>A0AAV4AH83</accession>
<feature type="compositionally biased region" description="Acidic residues" evidence="1">
    <location>
        <begin position="111"/>
        <end position="150"/>
    </location>
</feature>
<evidence type="ECO:0000256" key="2">
    <source>
        <dbReference type="SAM" id="SignalP"/>
    </source>
</evidence>
<name>A0AAV4AH83_9GAST</name>
<gene>
    <name evidence="3" type="ORF">PoB_003312700</name>
</gene>
<evidence type="ECO:0000256" key="1">
    <source>
        <dbReference type="SAM" id="MobiDB-lite"/>
    </source>
</evidence>
<keyword evidence="2" id="KW-0732">Signal</keyword>
<feature type="region of interest" description="Disordered" evidence="1">
    <location>
        <begin position="111"/>
        <end position="176"/>
    </location>
</feature>
<dbReference type="AlphaFoldDB" id="A0AAV4AH83"/>
<comment type="caution">
    <text evidence="3">The sequence shown here is derived from an EMBL/GenBank/DDBJ whole genome shotgun (WGS) entry which is preliminary data.</text>
</comment>
<protein>
    <submittedName>
        <fullName evidence="3">Uncharacterized protein</fullName>
    </submittedName>
</protein>
<reference evidence="3 4" key="1">
    <citation type="journal article" date="2021" name="Elife">
        <title>Chloroplast acquisition without the gene transfer in kleptoplastic sea slugs, Plakobranchus ocellatus.</title>
        <authorList>
            <person name="Maeda T."/>
            <person name="Takahashi S."/>
            <person name="Yoshida T."/>
            <person name="Shimamura S."/>
            <person name="Takaki Y."/>
            <person name="Nagai Y."/>
            <person name="Toyoda A."/>
            <person name="Suzuki Y."/>
            <person name="Arimoto A."/>
            <person name="Ishii H."/>
            <person name="Satoh N."/>
            <person name="Nishiyama T."/>
            <person name="Hasebe M."/>
            <person name="Maruyama T."/>
            <person name="Minagawa J."/>
            <person name="Obokata J."/>
            <person name="Shigenobu S."/>
        </authorList>
    </citation>
    <scope>NUCLEOTIDE SEQUENCE [LARGE SCALE GENOMIC DNA]</scope>
</reference>
<evidence type="ECO:0000313" key="3">
    <source>
        <dbReference type="EMBL" id="GFO06622.1"/>
    </source>
</evidence>
<sequence length="216" mass="23390">MRYGGFIAVLLVVAAVLVSSTLGQIHFSPGWKPGKRFAASDARSLFEVNRYRENSGLGSSSSMDSSYDSDSTGRFAGNSRDIHSCTEQVNYRLLLDMAKILADDNDGEDCVVVVDDDNDDDDCDDNDHDEDDDYDDDDDNCNDDEDDDDNKENQDGYDGGDGCDGTDCRDGLGVGSSVDNESALRSAVILLTAVRVPPLAPWPDGEPESLRSSCCD</sequence>
<organism evidence="3 4">
    <name type="scientific">Plakobranchus ocellatus</name>
    <dbReference type="NCBI Taxonomy" id="259542"/>
    <lineage>
        <taxon>Eukaryota</taxon>
        <taxon>Metazoa</taxon>
        <taxon>Spiralia</taxon>
        <taxon>Lophotrochozoa</taxon>
        <taxon>Mollusca</taxon>
        <taxon>Gastropoda</taxon>
        <taxon>Heterobranchia</taxon>
        <taxon>Euthyneura</taxon>
        <taxon>Panpulmonata</taxon>
        <taxon>Sacoglossa</taxon>
        <taxon>Placobranchoidea</taxon>
        <taxon>Plakobranchidae</taxon>
        <taxon>Plakobranchus</taxon>
    </lineage>
</organism>